<evidence type="ECO:0000256" key="7">
    <source>
        <dbReference type="ARBA" id="ARBA00023114"/>
    </source>
</evidence>
<dbReference type="GO" id="GO:0009279">
    <property type="term" value="C:cell outer membrane"/>
    <property type="evidence" value="ECO:0007669"/>
    <property type="project" value="UniProtKB-SubCell"/>
</dbReference>
<dbReference type="RefSeq" id="WP_188165283.1">
    <property type="nucleotide sequence ID" value="NZ_JACVVX010000004.1"/>
</dbReference>
<keyword evidence="5 10" id="KW-0732">Signal</keyword>
<comment type="subcellular location">
    <subcellularLocation>
        <location evidence="10">Cell outer membrane</location>
        <topology evidence="10">Multi-pass membrane protein</topology>
    </subcellularLocation>
</comment>
<comment type="similarity">
    <text evidence="1 10">Belongs to the alphaproteobacteria porin family.</text>
</comment>
<keyword evidence="9 10" id="KW-0998">Cell outer membrane</keyword>
<evidence type="ECO:0000256" key="3">
    <source>
        <dbReference type="ARBA" id="ARBA00022452"/>
    </source>
</evidence>
<dbReference type="GO" id="GO:0015288">
    <property type="term" value="F:porin activity"/>
    <property type="evidence" value="ECO:0007669"/>
    <property type="project" value="UniProtKB-KW"/>
</dbReference>
<keyword evidence="3 10" id="KW-1134">Transmembrane beta strand</keyword>
<name>A0A8J6U5A4_9HYPH</name>
<gene>
    <name evidence="11" type="ORF">ICI42_14425</name>
</gene>
<dbReference type="InterPro" id="IPR003684">
    <property type="entry name" value="Porin_alphabac"/>
</dbReference>
<dbReference type="GO" id="GO:0006811">
    <property type="term" value="P:monoatomic ion transport"/>
    <property type="evidence" value="ECO:0007669"/>
    <property type="project" value="UniProtKB-KW"/>
</dbReference>
<keyword evidence="2 10" id="KW-0813">Transport</keyword>
<comment type="function">
    <text evidence="10">Forms passive diffusion pores that allow small molecular weight hydrophilic materials across the outer membrane.</text>
</comment>
<evidence type="ECO:0000256" key="10">
    <source>
        <dbReference type="RuleBase" id="RU364005"/>
    </source>
</evidence>
<dbReference type="EMBL" id="JACVVX010000004">
    <property type="protein sequence ID" value="MBD0415855.1"/>
    <property type="molecule type" value="Genomic_DNA"/>
</dbReference>
<evidence type="ECO:0000313" key="11">
    <source>
        <dbReference type="EMBL" id="MBD0415855.1"/>
    </source>
</evidence>
<evidence type="ECO:0000256" key="4">
    <source>
        <dbReference type="ARBA" id="ARBA00022692"/>
    </source>
</evidence>
<keyword evidence="4 10" id="KW-0812">Transmembrane</keyword>
<keyword evidence="6 10" id="KW-0406">Ion transport</keyword>
<keyword evidence="7 10" id="KW-0626">Porin</keyword>
<evidence type="ECO:0000256" key="6">
    <source>
        <dbReference type="ARBA" id="ARBA00023065"/>
    </source>
</evidence>
<dbReference type="SUPFAM" id="SSF56935">
    <property type="entry name" value="Porins"/>
    <property type="match status" value="1"/>
</dbReference>
<comment type="caution">
    <text evidence="11">The sequence shown here is derived from an EMBL/GenBank/DDBJ whole genome shotgun (WGS) entry which is preliminary data.</text>
</comment>
<dbReference type="GO" id="GO:0046930">
    <property type="term" value="C:pore complex"/>
    <property type="evidence" value="ECO:0007669"/>
    <property type="project" value="UniProtKB-KW"/>
</dbReference>
<keyword evidence="8 10" id="KW-0472">Membrane</keyword>
<evidence type="ECO:0000256" key="2">
    <source>
        <dbReference type="ARBA" id="ARBA00022448"/>
    </source>
</evidence>
<reference evidence="11" key="1">
    <citation type="submission" date="2020-09" db="EMBL/GenBank/DDBJ databases">
        <title>Genome seq and assembly of Tianweitania sp.</title>
        <authorList>
            <person name="Chhetri G."/>
        </authorList>
    </citation>
    <scope>NUCLEOTIDE SEQUENCE</scope>
    <source>
        <strain evidence="11">Rool2</strain>
    </source>
</reference>
<evidence type="ECO:0000256" key="8">
    <source>
        <dbReference type="ARBA" id="ARBA00023136"/>
    </source>
</evidence>
<evidence type="ECO:0000256" key="5">
    <source>
        <dbReference type="ARBA" id="ARBA00022729"/>
    </source>
</evidence>
<proteinExistence type="inferred from homology"/>
<organism evidence="11 12">
    <name type="scientific">Oryzicola mucosus</name>
    <dbReference type="NCBI Taxonomy" id="2767425"/>
    <lineage>
        <taxon>Bacteria</taxon>
        <taxon>Pseudomonadati</taxon>
        <taxon>Pseudomonadota</taxon>
        <taxon>Alphaproteobacteria</taxon>
        <taxon>Hyphomicrobiales</taxon>
        <taxon>Phyllobacteriaceae</taxon>
        <taxon>Oryzicola</taxon>
    </lineage>
</organism>
<evidence type="ECO:0000256" key="9">
    <source>
        <dbReference type="ARBA" id="ARBA00023237"/>
    </source>
</evidence>
<dbReference type="Pfam" id="PF02530">
    <property type="entry name" value="Porin_2"/>
    <property type="match status" value="1"/>
</dbReference>
<protein>
    <recommendedName>
        <fullName evidence="10">Porin</fullName>
    </recommendedName>
</protein>
<feature type="chain" id="PRO_5035338173" description="Porin" evidence="10">
    <location>
        <begin position="23"/>
        <end position="364"/>
    </location>
</feature>
<evidence type="ECO:0000313" key="12">
    <source>
        <dbReference type="Proteomes" id="UP000643405"/>
    </source>
</evidence>
<keyword evidence="12" id="KW-1185">Reference proteome</keyword>
<dbReference type="AlphaFoldDB" id="A0A8J6U5A4"/>
<comment type="domain">
    <text evidence="10">Consists of 16-stranded beta-barrel sheets, with large surface-exposed loops, that form a transmembrane pore at the center of each barrel. The pore is partially ocluded by a peptide loop that folds into the pore lumen.</text>
</comment>
<sequence length="364" mass="39459">MNIKSLLLGSAAALLAVSGARAADAIVVAEPEPMEYVRICDVYGAGFYYIPGTETCLKIGGLVRYQINWADNDDGWRKEALMRLKIDARSETEYGTFRRYIEFQASANARGWVEEDGVDYWTGASDESGTALRHAYFELGGLLVGHTDTLFDGDLSGEFDTGGGERVNQIRYTFDAGNGIAVSLGLEEESNDYDYVPLIVGKVSIAQGWGSVDLFAGYDNAYEEFALKGIAKIKATEALTIELLAAYESGPTYWGFGNPIVGISSPYDGYEWSAGGYLMYQVNEKLAIGAGGQYFADAHSNGLLDGIADVGGNNDWVVGAVVDYKIVENLDAKLALNYNDGDTYDEYNDGDGVFSGFLRLDASF</sequence>
<accession>A0A8J6U5A4</accession>
<evidence type="ECO:0000256" key="1">
    <source>
        <dbReference type="ARBA" id="ARBA00009521"/>
    </source>
</evidence>
<feature type="signal peptide" evidence="10">
    <location>
        <begin position="1"/>
        <end position="22"/>
    </location>
</feature>
<dbReference type="Proteomes" id="UP000643405">
    <property type="component" value="Unassembled WGS sequence"/>
</dbReference>